<dbReference type="KEGG" id="afla:FHG64_11505"/>
<proteinExistence type="predicted"/>
<feature type="domain" description="Helix-turn-helix" evidence="1">
    <location>
        <begin position="29"/>
        <end position="76"/>
    </location>
</feature>
<dbReference type="Pfam" id="PF12728">
    <property type="entry name" value="HTH_17"/>
    <property type="match status" value="1"/>
</dbReference>
<gene>
    <name evidence="2" type="ORF">FHG64_11505</name>
</gene>
<dbReference type="PANTHER" id="PTHR34585:SF22">
    <property type="entry name" value="HELIX-TURN-HELIX DOMAIN-CONTAINING PROTEIN"/>
    <property type="match status" value="1"/>
</dbReference>
<reference evidence="2 3" key="1">
    <citation type="submission" date="2019-06" db="EMBL/GenBank/DDBJ databases">
        <title>Complete genome sequence of Antarcticibacterium flavum KCTC 52984T from an Antarctic marine sediment.</title>
        <authorList>
            <person name="Lee Y.M."/>
            <person name="Shin S.C."/>
        </authorList>
    </citation>
    <scope>NUCLEOTIDE SEQUENCE [LARGE SCALE GENOMIC DNA]</scope>
    <source>
        <strain evidence="2 3">KCTC 52984</strain>
    </source>
</reference>
<dbReference type="SUPFAM" id="SSF46955">
    <property type="entry name" value="Putative DNA-binding domain"/>
    <property type="match status" value="1"/>
</dbReference>
<sequence length="82" mass="9885">MNSLEVKVEQLLREYRINQIRDPQFIILDNADFIQMFKISPKTAQTWRDEGLIQFAQVKGKIYYKLKDIQEFLNNHKGRKEI</sequence>
<dbReference type="OrthoDB" id="1524679at2"/>
<protein>
    <submittedName>
        <fullName evidence="2">Helix-turn-helix domain-containing protein</fullName>
    </submittedName>
</protein>
<dbReference type="Proteomes" id="UP000309016">
    <property type="component" value="Chromosome"/>
</dbReference>
<keyword evidence="3" id="KW-1185">Reference proteome</keyword>
<evidence type="ECO:0000259" key="1">
    <source>
        <dbReference type="Pfam" id="PF12728"/>
    </source>
</evidence>
<dbReference type="InterPro" id="IPR041657">
    <property type="entry name" value="HTH_17"/>
</dbReference>
<dbReference type="PANTHER" id="PTHR34585">
    <property type="match status" value="1"/>
</dbReference>
<evidence type="ECO:0000313" key="3">
    <source>
        <dbReference type="Proteomes" id="UP000309016"/>
    </source>
</evidence>
<dbReference type="AlphaFoldDB" id="A0A5B7X7H8"/>
<organism evidence="2 3">
    <name type="scientific">Antarcticibacterium flavum</name>
    <dbReference type="NCBI Taxonomy" id="2058175"/>
    <lineage>
        <taxon>Bacteria</taxon>
        <taxon>Pseudomonadati</taxon>
        <taxon>Bacteroidota</taxon>
        <taxon>Flavobacteriia</taxon>
        <taxon>Flavobacteriales</taxon>
        <taxon>Flavobacteriaceae</taxon>
        <taxon>Antarcticibacterium</taxon>
    </lineage>
</organism>
<evidence type="ECO:0000313" key="2">
    <source>
        <dbReference type="EMBL" id="QCY71424.1"/>
    </source>
</evidence>
<accession>A0A5B7X7H8</accession>
<dbReference type="EMBL" id="CP040812">
    <property type="protein sequence ID" value="QCY71424.1"/>
    <property type="molecule type" value="Genomic_DNA"/>
</dbReference>
<name>A0A5B7X7H8_9FLAO</name>
<dbReference type="InterPro" id="IPR009061">
    <property type="entry name" value="DNA-bd_dom_put_sf"/>
</dbReference>